<evidence type="ECO:0000313" key="2">
    <source>
        <dbReference type="Proteomes" id="UP001204061"/>
    </source>
</evidence>
<accession>A0AAW5MHV4</accession>
<sequence length="189" mass="21251">MNSKKFQQLAANWTRLRNLPSPMDFEGDYQYVKRSANDAPYRGAEKTPDNPSRKAVLRVSNPLPVPSKCNICGEAAVRVGTHGEVYGREYSDWPYVYLCECCGSYVGLHPFTAIPLGTLADRKTREARKSCKEPFERLHRSGVMSREQAYAWLAKAMGIPTGECHFGWFTAEQCTAAKALCIGRLSHKR</sequence>
<reference evidence="1" key="1">
    <citation type="submission" date="2022-08" db="EMBL/GenBank/DDBJ databases">
        <title>A global survey of hypervirulent Aeromonas hydrophila identified this emerging pathogen in farmed fish in the lower Mekong River basin.</title>
        <authorList>
            <person name="Xu T."/>
            <person name="Rasmussen-Ivey C.R."/>
            <person name="Moen F.S."/>
            <person name="Fernandez Bravo A."/>
            <person name="Lamy B."/>
            <person name="Beaz-Hidalgo R."/>
            <person name="Khan C.D."/>
            <person name="Castro Escarpulli G."/>
            <person name="Yasin I.S.M."/>
            <person name="Figueras M.J."/>
            <person name="Azzam Sayuti M."/>
            <person name="Karim M.M."/>
            <person name="Alam K.M."/>
            <person name="Le T.T.T."/>
            <person name="Thao N.H.P."/>
            <person name="Addo S."/>
            <person name="Duodu S."/>
            <person name="Ali S."/>
            <person name="Mey S."/>
            <person name="Somony T."/>
            <person name="Liles M.R."/>
        </authorList>
    </citation>
    <scope>NUCLEOTIDE SEQUENCE</scope>
    <source>
        <strain evidence="1">0.14</strain>
    </source>
</reference>
<protein>
    <submittedName>
        <fullName evidence="1">DUF3268 family zinc-finger domain-containing protein</fullName>
    </submittedName>
</protein>
<evidence type="ECO:0000313" key="1">
    <source>
        <dbReference type="EMBL" id="MCR4451109.1"/>
    </source>
</evidence>
<proteinExistence type="predicted"/>
<dbReference type="EMBL" id="JANLFC010000106">
    <property type="protein sequence ID" value="MCR4451109.1"/>
    <property type="molecule type" value="Genomic_DNA"/>
</dbReference>
<dbReference type="AlphaFoldDB" id="A0AAW5MHV4"/>
<dbReference type="GO" id="GO:0008270">
    <property type="term" value="F:zinc ion binding"/>
    <property type="evidence" value="ECO:0007669"/>
    <property type="project" value="UniProtKB-KW"/>
</dbReference>
<keyword evidence="1" id="KW-0863">Zinc-finger</keyword>
<dbReference type="InterPro" id="IPR021686">
    <property type="entry name" value="DUF3268"/>
</dbReference>
<keyword evidence="1" id="KW-0479">Metal-binding</keyword>
<organism evidence="1 2">
    <name type="scientific">Aeromonas veronii</name>
    <dbReference type="NCBI Taxonomy" id="654"/>
    <lineage>
        <taxon>Bacteria</taxon>
        <taxon>Pseudomonadati</taxon>
        <taxon>Pseudomonadota</taxon>
        <taxon>Gammaproteobacteria</taxon>
        <taxon>Aeromonadales</taxon>
        <taxon>Aeromonadaceae</taxon>
        <taxon>Aeromonas</taxon>
    </lineage>
</organism>
<dbReference type="Pfam" id="PF11672">
    <property type="entry name" value="DUF3268"/>
    <property type="match status" value="1"/>
</dbReference>
<gene>
    <name evidence="1" type="ORF">NS965_22230</name>
</gene>
<dbReference type="RefSeq" id="WP_257726181.1">
    <property type="nucleotide sequence ID" value="NZ_JANLFC010000106.1"/>
</dbReference>
<keyword evidence="1" id="KW-0862">Zinc</keyword>
<comment type="caution">
    <text evidence="1">The sequence shown here is derived from an EMBL/GenBank/DDBJ whole genome shotgun (WGS) entry which is preliminary data.</text>
</comment>
<name>A0AAW5MHV4_AERVE</name>
<dbReference type="Proteomes" id="UP001204061">
    <property type="component" value="Unassembled WGS sequence"/>
</dbReference>